<proteinExistence type="predicted"/>
<name>A0A7M2YYH7_9ACTN</name>
<dbReference type="EMBL" id="QQZY01000003">
    <property type="protein sequence ID" value="RDI74800.1"/>
    <property type="molecule type" value="Genomic_DNA"/>
</dbReference>
<keyword evidence="2" id="KW-1185">Reference proteome</keyword>
<dbReference type="RefSeq" id="WP_114796092.1">
    <property type="nucleotide sequence ID" value="NZ_QQZY01000003.1"/>
</dbReference>
<evidence type="ECO:0000313" key="2">
    <source>
        <dbReference type="Proteomes" id="UP000254134"/>
    </source>
</evidence>
<sequence length="61" mass="6488">MLLDGGSARALPGTWSATSELLADALAPRFPCFAFGVAGLAPWIPERLGAFQASESRRRAR</sequence>
<protein>
    <submittedName>
        <fullName evidence="1">Uncharacterized protein</fullName>
    </submittedName>
</protein>
<reference evidence="1 2" key="1">
    <citation type="submission" date="2018-07" db="EMBL/GenBank/DDBJ databases">
        <title>High-quality-draft genome sequence of Gaiella occulta.</title>
        <authorList>
            <person name="Severino R."/>
            <person name="Froufe H.J.C."/>
            <person name="Rainey F.A."/>
            <person name="Barroso C."/>
            <person name="Albuquerque L."/>
            <person name="Lobo-Da-Cunha A."/>
            <person name="Da Costa M.S."/>
            <person name="Egas C."/>
        </authorList>
    </citation>
    <scope>NUCLEOTIDE SEQUENCE [LARGE SCALE GENOMIC DNA]</scope>
    <source>
        <strain evidence="1 2">F2-233</strain>
    </source>
</reference>
<dbReference type="Proteomes" id="UP000254134">
    <property type="component" value="Unassembled WGS sequence"/>
</dbReference>
<evidence type="ECO:0000313" key="1">
    <source>
        <dbReference type="EMBL" id="RDI74800.1"/>
    </source>
</evidence>
<organism evidence="1 2">
    <name type="scientific">Gaiella occulta</name>
    <dbReference type="NCBI Taxonomy" id="1002870"/>
    <lineage>
        <taxon>Bacteria</taxon>
        <taxon>Bacillati</taxon>
        <taxon>Actinomycetota</taxon>
        <taxon>Thermoleophilia</taxon>
        <taxon>Gaiellales</taxon>
        <taxon>Gaiellaceae</taxon>
        <taxon>Gaiella</taxon>
    </lineage>
</organism>
<accession>A0A7M2YYH7</accession>
<dbReference type="AlphaFoldDB" id="A0A7M2YYH7"/>
<gene>
    <name evidence="1" type="ORF">Gocc_1689</name>
</gene>
<reference evidence="2" key="2">
    <citation type="journal article" date="2019" name="MicrobiologyOpen">
        <title>High-quality draft genome sequence of Gaiella occulta isolated from a 150 meter deep mineral water borehole and comparison with the genome sequences of other deep-branching lineages of the phylum Actinobacteria.</title>
        <authorList>
            <person name="Severino R."/>
            <person name="Froufe H.J.C."/>
            <person name="Barroso C."/>
            <person name="Albuquerque L."/>
            <person name="Lobo-da-Cunha A."/>
            <person name="da Costa M.S."/>
            <person name="Egas C."/>
        </authorList>
    </citation>
    <scope>NUCLEOTIDE SEQUENCE [LARGE SCALE GENOMIC DNA]</scope>
    <source>
        <strain evidence="2">F2-233</strain>
    </source>
</reference>
<comment type="caution">
    <text evidence="1">The sequence shown here is derived from an EMBL/GenBank/DDBJ whole genome shotgun (WGS) entry which is preliminary data.</text>
</comment>